<evidence type="ECO:0000259" key="9">
    <source>
        <dbReference type="Pfam" id="PF13490"/>
    </source>
</evidence>
<dbReference type="GO" id="GO:0003677">
    <property type="term" value="F:DNA binding"/>
    <property type="evidence" value="ECO:0007669"/>
    <property type="project" value="UniProtKB-KW"/>
</dbReference>
<dbReference type="Gene3D" id="1.10.1740.10">
    <property type="match status" value="1"/>
</dbReference>
<feature type="region of interest" description="Disordered" evidence="6">
    <location>
        <begin position="338"/>
        <end position="514"/>
    </location>
</feature>
<dbReference type="InterPro" id="IPR036388">
    <property type="entry name" value="WH-like_DNA-bd_sf"/>
</dbReference>
<evidence type="ECO:0000256" key="6">
    <source>
        <dbReference type="SAM" id="MobiDB-lite"/>
    </source>
</evidence>
<evidence type="ECO:0000256" key="5">
    <source>
        <dbReference type="ARBA" id="ARBA00023163"/>
    </source>
</evidence>
<keyword evidence="7" id="KW-1133">Transmembrane helix</keyword>
<keyword evidence="2" id="KW-0805">Transcription regulation</keyword>
<accession>A0A6A9UZW3</accession>
<keyword evidence="7" id="KW-0812">Transmembrane</keyword>
<dbReference type="Gene3D" id="1.10.10.10">
    <property type="entry name" value="Winged helix-like DNA-binding domain superfamily/Winged helix DNA-binding domain"/>
    <property type="match status" value="1"/>
</dbReference>
<feature type="transmembrane region" description="Helical" evidence="7">
    <location>
        <begin position="305"/>
        <end position="327"/>
    </location>
</feature>
<dbReference type="NCBIfam" id="TIGR02937">
    <property type="entry name" value="sigma70-ECF"/>
    <property type="match status" value="1"/>
</dbReference>
<feature type="region of interest" description="Disordered" evidence="6">
    <location>
        <begin position="582"/>
        <end position="607"/>
    </location>
</feature>
<dbReference type="InterPro" id="IPR014284">
    <property type="entry name" value="RNA_pol_sigma-70_dom"/>
</dbReference>
<dbReference type="RefSeq" id="WP_156607036.1">
    <property type="nucleotide sequence ID" value="NZ_WPCU01000002.1"/>
</dbReference>
<feature type="compositionally biased region" description="Pro residues" evidence="6">
    <location>
        <begin position="402"/>
        <end position="444"/>
    </location>
</feature>
<dbReference type="GO" id="GO:0006352">
    <property type="term" value="P:DNA-templated transcription initiation"/>
    <property type="evidence" value="ECO:0007669"/>
    <property type="project" value="InterPro"/>
</dbReference>
<keyword evidence="3" id="KW-0731">Sigma factor</keyword>
<sequence>MAEVVPEIDDAWLINEVRRGDMDAAAELFSRHRASAVRMATGLAGRSDAEDLVSEAFARTLAQLREGKGPETAFRPYLLTAVRNTWTSRARKDARVTWIEDYTDREQTSVTATPPEEMEEVISLDVLKQAFGELPERWRVVLWHTVVEGESPAVVARHLGSNASAVSALAYRARRGLAQEYLKALVDSGVAADCQQIRPLLPDYERGDLAEDDRLRVQAHLRDCDDCSDARHQVGALLGRRLGVAVALAVLGSAGGLVHALSGAATVPAAAATASSPGSPGSTASGSASSGGAATAAAGGAALSLPALVVAAAVALVVLVVVAANALRGGAEVADASAVPDEPSASAPAAPAPAPSTEPEPGADEPSSEPDPDEESGEDEPPAGAGLGGPVQPLSPATQPATPAPAPPAPAPLDPAPPAPTPTPARPTAQPAPSPRPTVAPAPAPTATTDPTPAPDTTPEPTPTPTPEPTPTPTPTPEPTPTPTPSPTPTPTPTPEPTPTPAPGDPRIGGDPDVAPVAFRWWRVTVPVQDVTSSSVLVMSVDGLRDATGNDACSVAGGTVTCTFPEPAESTTVQVYVRTSTPNLTGQAQLNDPQDPDPSNNSAVLRS</sequence>
<dbReference type="PANTHER" id="PTHR43133">
    <property type="entry name" value="RNA POLYMERASE ECF-TYPE SIGMA FACTO"/>
    <property type="match status" value="1"/>
</dbReference>
<keyword evidence="7" id="KW-0472">Membrane</keyword>
<dbReference type="GO" id="GO:0016987">
    <property type="term" value="F:sigma factor activity"/>
    <property type="evidence" value="ECO:0007669"/>
    <property type="project" value="UniProtKB-KW"/>
</dbReference>
<feature type="domain" description="Putative zinc-finger" evidence="9">
    <location>
        <begin position="194"/>
        <end position="227"/>
    </location>
</feature>
<dbReference type="PANTHER" id="PTHR43133:SF8">
    <property type="entry name" value="RNA POLYMERASE SIGMA FACTOR HI_1459-RELATED"/>
    <property type="match status" value="1"/>
</dbReference>
<evidence type="ECO:0000256" key="4">
    <source>
        <dbReference type="ARBA" id="ARBA00023125"/>
    </source>
</evidence>
<dbReference type="AlphaFoldDB" id="A0A6A9UZW3"/>
<keyword evidence="11" id="KW-1185">Reference proteome</keyword>
<protein>
    <submittedName>
        <fullName evidence="10">Sigma-70 family RNA polymerase sigma factor</fullName>
    </submittedName>
</protein>
<feature type="region of interest" description="Disordered" evidence="6">
    <location>
        <begin position="271"/>
        <end position="293"/>
    </location>
</feature>
<dbReference type="Pfam" id="PF13490">
    <property type="entry name" value="zf-HC2"/>
    <property type="match status" value="1"/>
</dbReference>
<comment type="caution">
    <text evidence="10">The sequence shown here is derived from an EMBL/GenBank/DDBJ whole genome shotgun (WGS) entry which is preliminary data.</text>
</comment>
<evidence type="ECO:0000256" key="7">
    <source>
        <dbReference type="SAM" id="Phobius"/>
    </source>
</evidence>
<dbReference type="Proteomes" id="UP000435304">
    <property type="component" value="Unassembled WGS sequence"/>
</dbReference>
<name>A0A6A9UZW3_9ACTN</name>
<keyword evidence="5" id="KW-0804">Transcription</keyword>
<dbReference type="InterPro" id="IPR013324">
    <property type="entry name" value="RNA_pol_sigma_r3/r4-like"/>
</dbReference>
<organism evidence="10 11">
    <name type="scientific">Auraticoccus cholistanensis</name>
    <dbReference type="NCBI Taxonomy" id="2656650"/>
    <lineage>
        <taxon>Bacteria</taxon>
        <taxon>Bacillati</taxon>
        <taxon>Actinomycetota</taxon>
        <taxon>Actinomycetes</taxon>
        <taxon>Propionibacteriales</taxon>
        <taxon>Propionibacteriaceae</taxon>
        <taxon>Auraticoccus</taxon>
    </lineage>
</organism>
<evidence type="ECO:0000259" key="8">
    <source>
        <dbReference type="Pfam" id="PF04542"/>
    </source>
</evidence>
<evidence type="ECO:0000256" key="2">
    <source>
        <dbReference type="ARBA" id="ARBA00023015"/>
    </source>
</evidence>
<dbReference type="SUPFAM" id="SSF88946">
    <property type="entry name" value="Sigma2 domain of RNA polymerase sigma factors"/>
    <property type="match status" value="1"/>
</dbReference>
<dbReference type="InterPro" id="IPR039425">
    <property type="entry name" value="RNA_pol_sigma-70-like"/>
</dbReference>
<feature type="compositionally biased region" description="Low complexity" evidence="6">
    <location>
        <begin position="338"/>
        <end position="349"/>
    </location>
</feature>
<comment type="similarity">
    <text evidence="1">Belongs to the sigma-70 factor family. ECF subfamily.</text>
</comment>
<dbReference type="InterPro" id="IPR013325">
    <property type="entry name" value="RNA_pol_sigma_r2"/>
</dbReference>
<dbReference type="PRINTS" id="PR01217">
    <property type="entry name" value="PRICHEXTENSN"/>
</dbReference>
<evidence type="ECO:0000313" key="11">
    <source>
        <dbReference type="Proteomes" id="UP000435304"/>
    </source>
</evidence>
<feature type="domain" description="RNA polymerase sigma-70 region 2" evidence="8">
    <location>
        <begin position="28"/>
        <end position="95"/>
    </location>
</feature>
<evidence type="ECO:0000256" key="1">
    <source>
        <dbReference type="ARBA" id="ARBA00010641"/>
    </source>
</evidence>
<feature type="compositionally biased region" description="Acidic residues" evidence="6">
    <location>
        <begin position="361"/>
        <end position="381"/>
    </location>
</feature>
<feature type="compositionally biased region" description="Pro residues" evidence="6">
    <location>
        <begin position="452"/>
        <end position="504"/>
    </location>
</feature>
<dbReference type="Pfam" id="PF04542">
    <property type="entry name" value="Sigma70_r2"/>
    <property type="match status" value="1"/>
</dbReference>
<dbReference type="EMBL" id="WPCU01000002">
    <property type="protein sequence ID" value="MVA74539.1"/>
    <property type="molecule type" value="Genomic_DNA"/>
</dbReference>
<keyword evidence="4" id="KW-0238">DNA-binding</keyword>
<evidence type="ECO:0000256" key="3">
    <source>
        <dbReference type="ARBA" id="ARBA00023082"/>
    </source>
</evidence>
<dbReference type="InterPro" id="IPR007627">
    <property type="entry name" value="RNA_pol_sigma70_r2"/>
</dbReference>
<evidence type="ECO:0000313" key="10">
    <source>
        <dbReference type="EMBL" id="MVA74539.1"/>
    </source>
</evidence>
<gene>
    <name evidence="10" type="ORF">GC722_00585</name>
</gene>
<dbReference type="InterPro" id="IPR027383">
    <property type="entry name" value="Znf_put"/>
</dbReference>
<reference evidence="10 11" key="1">
    <citation type="submission" date="2019-12" db="EMBL/GenBank/DDBJ databases">
        <title>Auraticoccus cholistani sp. nov., an actinomycete isolated from soil of Cholistan desert.</title>
        <authorList>
            <person name="Cheema M.T."/>
        </authorList>
    </citation>
    <scope>NUCLEOTIDE SEQUENCE [LARGE SCALE GENOMIC DNA]</scope>
    <source>
        <strain evidence="10 11">F435</strain>
    </source>
</reference>
<dbReference type="SUPFAM" id="SSF88659">
    <property type="entry name" value="Sigma3 and sigma4 domains of RNA polymerase sigma factors"/>
    <property type="match status" value="1"/>
</dbReference>
<proteinExistence type="inferred from homology"/>